<name>A0A143HD40_9BACL</name>
<feature type="domain" description="VTT" evidence="3">
    <location>
        <begin position="32"/>
        <end position="157"/>
    </location>
</feature>
<feature type="transmembrane region" description="Helical" evidence="2">
    <location>
        <begin position="51"/>
        <end position="73"/>
    </location>
</feature>
<dbReference type="EMBL" id="CP014806">
    <property type="protein sequence ID" value="AMW99658.1"/>
    <property type="molecule type" value="Genomic_DNA"/>
</dbReference>
<dbReference type="AlphaFoldDB" id="A0A143HD40"/>
<dbReference type="InterPro" id="IPR051311">
    <property type="entry name" value="DedA_domain"/>
</dbReference>
<organism evidence="4 5">
    <name type="scientific">Rummeliibacillus stabekisii</name>
    <dbReference type="NCBI Taxonomy" id="241244"/>
    <lineage>
        <taxon>Bacteria</taxon>
        <taxon>Bacillati</taxon>
        <taxon>Bacillota</taxon>
        <taxon>Bacilli</taxon>
        <taxon>Bacillales</taxon>
        <taxon>Caryophanaceae</taxon>
        <taxon>Rummeliibacillus</taxon>
    </lineage>
</organism>
<dbReference type="Pfam" id="PF09335">
    <property type="entry name" value="VTT_dom"/>
    <property type="match status" value="1"/>
</dbReference>
<dbReference type="Proteomes" id="UP000076021">
    <property type="component" value="Chromosome"/>
</dbReference>
<evidence type="ECO:0000256" key="1">
    <source>
        <dbReference type="ARBA" id="ARBA00010792"/>
    </source>
</evidence>
<keyword evidence="2" id="KW-1133">Transmembrane helix</keyword>
<dbReference type="PANTHER" id="PTHR42709:SF9">
    <property type="entry name" value="ALKALINE PHOSPHATASE LIKE PROTEIN"/>
    <property type="match status" value="1"/>
</dbReference>
<evidence type="ECO:0000313" key="5">
    <source>
        <dbReference type="Proteomes" id="UP000076021"/>
    </source>
</evidence>
<reference evidence="5" key="2">
    <citation type="submission" date="2016-03" db="EMBL/GenBank/DDBJ databases">
        <authorList>
            <person name="Seldin L."/>
        </authorList>
    </citation>
    <scope>NUCLEOTIDE SEQUENCE [LARGE SCALE GENOMIC DNA]</scope>
    <source>
        <strain evidence="5">PP9</strain>
    </source>
</reference>
<evidence type="ECO:0000259" key="3">
    <source>
        <dbReference type="Pfam" id="PF09335"/>
    </source>
</evidence>
<dbReference type="InterPro" id="IPR032816">
    <property type="entry name" value="VTT_dom"/>
</dbReference>
<feature type="transmembrane region" description="Helical" evidence="2">
    <location>
        <begin position="169"/>
        <end position="187"/>
    </location>
</feature>
<evidence type="ECO:0000256" key="2">
    <source>
        <dbReference type="SAM" id="Phobius"/>
    </source>
</evidence>
<comment type="similarity">
    <text evidence="1">Belongs to the DedA family.</text>
</comment>
<dbReference type="GO" id="GO:0005886">
    <property type="term" value="C:plasma membrane"/>
    <property type="evidence" value="ECO:0007669"/>
    <property type="project" value="TreeGrafter"/>
</dbReference>
<gene>
    <name evidence="4" type="ORF">ATY39_09415</name>
</gene>
<reference evidence="4 5" key="1">
    <citation type="journal article" date="2016" name="Genome Announc.">
        <title>Whole-Genome Sequence of Rummeliibacillus stabekisii Strain PP9 Isolated from Antarctic Soil.</title>
        <authorList>
            <person name="da Mota F.F."/>
            <person name="Vollu R.E."/>
            <person name="Jurelevicius D."/>
            <person name="Seldin L."/>
        </authorList>
    </citation>
    <scope>NUCLEOTIDE SEQUENCE [LARGE SCALE GENOMIC DNA]</scope>
    <source>
        <strain evidence="4 5">PP9</strain>
    </source>
</reference>
<evidence type="ECO:0000313" key="4">
    <source>
        <dbReference type="EMBL" id="AMW99658.1"/>
    </source>
</evidence>
<keyword evidence="2" id="KW-0472">Membrane</keyword>
<accession>A0A143HD40</accession>
<dbReference type="OrthoDB" id="9782291at2"/>
<feature type="transmembrane region" description="Helical" evidence="2">
    <location>
        <begin position="12"/>
        <end position="31"/>
    </location>
</feature>
<feature type="transmembrane region" description="Helical" evidence="2">
    <location>
        <begin position="137"/>
        <end position="157"/>
    </location>
</feature>
<protein>
    <recommendedName>
        <fullName evidence="3">VTT domain-containing protein</fullName>
    </recommendedName>
</protein>
<sequence length="204" mass="23260">MNIDQLMHYLSLYGYVILFICLFFGIVGIPAPEESLLFLTGVLISYGKLSMAHSLIFIELGAFIGMIVAYLLGKYLGAPFINRFGKYIGLNPERWAKIENKYNKNAYRTITFGFYLPGMRQISPYFAGITNTPLKPFILFSLIGSIIWTMPFVLLGYFTANTIYINPDYVPYLGIILFILFIVYYIVKKIIGRSKKNKSSNDSD</sequence>
<proteinExistence type="inferred from homology"/>
<keyword evidence="5" id="KW-1185">Reference proteome</keyword>
<keyword evidence="2" id="KW-0812">Transmembrane</keyword>
<dbReference type="KEGG" id="rst:ATY39_09415"/>
<dbReference type="RefSeq" id="WP_066789044.1">
    <property type="nucleotide sequence ID" value="NZ_CP014806.1"/>
</dbReference>
<dbReference type="PANTHER" id="PTHR42709">
    <property type="entry name" value="ALKALINE PHOSPHATASE LIKE PROTEIN"/>
    <property type="match status" value="1"/>
</dbReference>
<dbReference type="STRING" id="241244.ATY39_09415"/>